<comment type="caution">
    <text evidence="2">The sequence shown here is derived from an EMBL/GenBank/DDBJ whole genome shotgun (WGS) entry which is preliminary data.</text>
</comment>
<dbReference type="AlphaFoldDB" id="A0A5C6AQP8"/>
<dbReference type="RefSeq" id="WP_146444177.1">
    <property type="nucleotide sequence ID" value="NZ_SJPR01000001.1"/>
</dbReference>
<dbReference type="PANTHER" id="PTHR34474:SF2">
    <property type="entry name" value="SIGNAL TRANSDUCTION PROTEIN TRAP"/>
    <property type="match status" value="1"/>
</dbReference>
<dbReference type="Gene3D" id="3.30.70.100">
    <property type="match status" value="1"/>
</dbReference>
<dbReference type="InterPro" id="IPR007138">
    <property type="entry name" value="ABM_dom"/>
</dbReference>
<accession>A0A5C6AQP8</accession>
<keyword evidence="3" id="KW-1185">Reference proteome</keyword>
<evidence type="ECO:0000313" key="2">
    <source>
        <dbReference type="EMBL" id="TWU00514.1"/>
    </source>
</evidence>
<dbReference type="InterPro" id="IPR050404">
    <property type="entry name" value="Heme-degrading_MO"/>
</dbReference>
<sequence length="94" mass="10354">MVTVGMNYVVLPGKQGEFEEKFAAVLGALDAADGHTSSTLWRDVVNDASYLITSEWNDEDAFKAFITSDAFRSVTSWGKAEILAGRPSHKVYKH</sequence>
<protein>
    <recommendedName>
        <fullName evidence="1">ABM domain-containing protein</fullName>
    </recommendedName>
</protein>
<dbReference type="PROSITE" id="PS51725">
    <property type="entry name" value="ABM"/>
    <property type="match status" value="1"/>
</dbReference>
<evidence type="ECO:0000313" key="3">
    <source>
        <dbReference type="Proteomes" id="UP000317421"/>
    </source>
</evidence>
<dbReference type="SUPFAM" id="SSF54909">
    <property type="entry name" value="Dimeric alpha+beta barrel"/>
    <property type="match status" value="1"/>
</dbReference>
<feature type="domain" description="ABM" evidence="1">
    <location>
        <begin position="2"/>
        <end position="91"/>
    </location>
</feature>
<organism evidence="2 3">
    <name type="scientific">Botrimarina colliarenosi</name>
    <dbReference type="NCBI Taxonomy" id="2528001"/>
    <lineage>
        <taxon>Bacteria</taxon>
        <taxon>Pseudomonadati</taxon>
        <taxon>Planctomycetota</taxon>
        <taxon>Planctomycetia</taxon>
        <taxon>Pirellulales</taxon>
        <taxon>Lacipirellulaceae</taxon>
        <taxon>Botrimarina</taxon>
    </lineage>
</organism>
<dbReference type="OrthoDB" id="287932at2"/>
<dbReference type="Proteomes" id="UP000317421">
    <property type="component" value="Unassembled WGS sequence"/>
</dbReference>
<dbReference type="PANTHER" id="PTHR34474">
    <property type="entry name" value="SIGNAL TRANSDUCTION PROTEIN TRAP"/>
    <property type="match status" value="1"/>
</dbReference>
<name>A0A5C6AQP8_9BACT</name>
<dbReference type="EMBL" id="SJPR01000001">
    <property type="protein sequence ID" value="TWU00514.1"/>
    <property type="molecule type" value="Genomic_DNA"/>
</dbReference>
<evidence type="ECO:0000259" key="1">
    <source>
        <dbReference type="PROSITE" id="PS51725"/>
    </source>
</evidence>
<proteinExistence type="predicted"/>
<gene>
    <name evidence="2" type="ORF">Pla108_14660</name>
</gene>
<dbReference type="InterPro" id="IPR011008">
    <property type="entry name" value="Dimeric_a/b-barrel"/>
</dbReference>
<reference evidence="2 3" key="1">
    <citation type="submission" date="2019-02" db="EMBL/GenBank/DDBJ databases">
        <title>Deep-cultivation of Planctomycetes and their phenomic and genomic characterization uncovers novel biology.</title>
        <authorList>
            <person name="Wiegand S."/>
            <person name="Jogler M."/>
            <person name="Boedeker C."/>
            <person name="Pinto D."/>
            <person name="Vollmers J."/>
            <person name="Rivas-Marin E."/>
            <person name="Kohn T."/>
            <person name="Peeters S.H."/>
            <person name="Heuer A."/>
            <person name="Rast P."/>
            <person name="Oberbeckmann S."/>
            <person name="Bunk B."/>
            <person name="Jeske O."/>
            <person name="Meyerdierks A."/>
            <person name="Storesund J.E."/>
            <person name="Kallscheuer N."/>
            <person name="Luecker S."/>
            <person name="Lage O.M."/>
            <person name="Pohl T."/>
            <person name="Merkel B.J."/>
            <person name="Hornburger P."/>
            <person name="Mueller R.-W."/>
            <person name="Bruemmer F."/>
            <person name="Labrenz M."/>
            <person name="Spormann A.M."/>
            <person name="Op Den Camp H."/>
            <person name="Overmann J."/>
            <person name="Amann R."/>
            <person name="Jetten M.S.M."/>
            <person name="Mascher T."/>
            <person name="Medema M.H."/>
            <person name="Devos D.P."/>
            <person name="Kaster A.-K."/>
            <person name="Ovreas L."/>
            <person name="Rohde M."/>
            <person name="Galperin M.Y."/>
            <person name="Jogler C."/>
        </authorList>
    </citation>
    <scope>NUCLEOTIDE SEQUENCE [LARGE SCALE GENOMIC DNA]</scope>
    <source>
        <strain evidence="2 3">Pla108</strain>
    </source>
</reference>
<dbReference type="Pfam" id="PF03992">
    <property type="entry name" value="ABM"/>
    <property type="match status" value="1"/>
</dbReference>